<dbReference type="EMBL" id="BMAU01021361">
    <property type="protein sequence ID" value="GFY23024.1"/>
    <property type="molecule type" value="Genomic_DNA"/>
</dbReference>
<evidence type="ECO:0000313" key="1">
    <source>
        <dbReference type="EMBL" id="GFY23024.1"/>
    </source>
</evidence>
<name>A0A8X6VV34_TRICX</name>
<evidence type="ECO:0000313" key="2">
    <source>
        <dbReference type="Proteomes" id="UP000887159"/>
    </source>
</evidence>
<proteinExistence type="predicted"/>
<reference evidence="1" key="1">
    <citation type="submission" date="2020-08" db="EMBL/GenBank/DDBJ databases">
        <title>Multicomponent nature underlies the extraordinary mechanical properties of spider dragline silk.</title>
        <authorList>
            <person name="Kono N."/>
            <person name="Nakamura H."/>
            <person name="Mori M."/>
            <person name="Yoshida Y."/>
            <person name="Ohtoshi R."/>
            <person name="Malay A.D."/>
            <person name="Moran D.A.P."/>
            <person name="Tomita M."/>
            <person name="Numata K."/>
            <person name="Arakawa K."/>
        </authorList>
    </citation>
    <scope>NUCLEOTIDE SEQUENCE</scope>
</reference>
<dbReference type="AlphaFoldDB" id="A0A8X6VV34"/>
<protein>
    <submittedName>
        <fullName evidence="1">Uncharacterized protein</fullName>
    </submittedName>
</protein>
<gene>
    <name evidence="1" type="ORF">TNCV_2182851</name>
</gene>
<accession>A0A8X6VV34</accession>
<dbReference type="Proteomes" id="UP000887159">
    <property type="component" value="Unassembled WGS sequence"/>
</dbReference>
<organism evidence="1 2">
    <name type="scientific">Trichonephila clavipes</name>
    <name type="common">Golden silk orbweaver</name>
    <name type="synonym">Nephila clavipes</name>
    <dbReference type="NCBI Taxonomy" id="2585209"/>
    <lineage>
        <taxon>Eukaryota</taxon>
        <taxon>Metazoa</taxon>
        <taxon>Ecdysozoa</taxon>
        <taxon>Arthropoda</taxon>
        <taxon>Chelicerata</taxon>
        <taxon>Arachnida</taxon>
        <taxon>Araneae</taxon>
        <taxon>Araneomorphae</taxon>
        <taxon>Entelegynae</taxon>
        <taxon>Araneoidea</taxon>
        <taxon>Nephilidae</taxon>
        <taxon>Trichonephila</taxon>
    </lineage>
</organism>
<keyword evidence="2" id="KW-1185">Reference proteome</keyword>
<sequence length="80" mass="8855">MTPLFAKIEFNDSPVEVEHDASKTVLSGVDLESGLIFSPSRSEVTTDIPFTLTMSTPPRYSYHLGDIDHVRCQLSERGQG</sequence>
<comment type="caution">
    <text evidence="1">The sequence shown here is derived from an EMBL/GenBank/DDBJ whole genome shotgun (WGS) entry which is preliminary data.</text>
</comment>